<dbReference type="EMBL" id="CAXIEN010000032">
    <property type="protein sequence ID" value="CAL1268222.1"/>
    <property type="molecule type" value="Genomic_DNA"/>
</dbReference>
<accession>A0AAV1ZD55</accession>
<evidence type="ECO:0000313" key="1">
    <source>
        <dbReference type="EMBL" id="CAL1268222.1"/>
    </source>
</evidence>
<comment type="caution">
    <text evidence="1">The sequence shown here is derived from an EMBL/GenBank/DDBJ whole genome shotgun (WGS) entry which is preliminary data.</text>
</comment>
<organism evidence="1 2">
    <name type="scientific">Larinioides sclopetarius</name>
    <dbReference type="NCBI Taxonomy" id="280406"/>
    <lineage>
        <taxon>Eukaryota</taxon>
        <taxon>Metazoa</taxon>
        <taxon>Ecdysozoa</taxon>
        <taxon>Arthropoda</taxon>
        <taxon>Chelicerata</taxon>
        <taxon>Arachnida</taxon>
        <taxon>Araneae</taxon>
        <taxon>Araneomorphae</taxon>
        <taxon>Entelegynae</taxon>
        <taxon>Araneoidea</taxon>
        <taxon>Araneidae</taxon>
        <taxon>Larinioides</taxon>
    </lineage>
</organism>
<evidence type="ECO:0000313" key="2">
    <source>
        <dbReference type="Proteomes" id="UP001497382"/>
    </source>
</evidence>
<sequence length="36" mass="4082">MENQKNAATKQKKAQLPVMDYQMVPGKHKLISKSIP</sequence>
<protein>
    <submittedName>
        <fullName evidence="1">Uncharacterized protein</fullName>
    </submittedName>
</protein>
<proteinExistence type="predicted"/>
<name>A0AAV1ZD55_9ARAC</name>
<gene>
    <name evidence="1" type="ORF">LARSCL_LOCUS4060</name>
</gene>
<dbReference type="AlphaFoldDB" id="A0AAV1ZD55"/>
<reference evidence="1 2" key="1">
    <citation type="submission" date="2024-04" db="EMBL/GenBank/DDBJ databases">
        <authorList>
            <person name="Rising A."/>
            <person name="Reimegard J."/>
            <person name="Sonavane S."/>
            <person name="Akerstrom W."/>
            <person name="Nylinder S."/>
            <person name="Hedman E."/>
            <person name="Kallberg Y."/>
        </authorList>
    </citation>
    <scope>NUCLEOTIDE SEQUENCE [LARGE SCALE GENOMIC DNA]</scope>
</reference>
<dbReference type="Proteomes" id="UP001497382">
    <property type="component" value="Unassembled WGS sequence"/>
</dbReference>
<keyword evidence="2" id="KW-1185">Reference proteome</keyword>